<gene>
    <name evidence="2" type="ORF">V6N12_073334</name>
</gene>
<keyword evidence="3" id="KW-1185">Reference proteome</keyword>
<dbReference type="EMBL" id="JBBPBM010000424">
    <property type="protein sequence ID" value="KAK8495559.1"/>
    <property type="molecule type" value="Genomic_DNA"/>
</dbReference>
<name>A0ABR2AP19_9ROSI</name>
<feature type="compositionally biased region" description="Polar residues" evidence="1">
    <location>
        <begin position="1"/>
        <end position="19"/>
    </location>
</feature>
<reference evidence="2 3" key="1">
    <citation type="journal article" date="2024" name="G3 (Bethesda)">
        <title>Genome assembly of Hibiscus sabdariffa L. provides insights into metabolisms of medicinal natural products.</title>
        <authorList>
            <person name="Kim T."/>
        </authorList>
    </citation>
    <scope>NUCLEOTIDE SEQUENCE [LARGE SCALE GENOMIC DNA]</scope>
    <source>
        <strain evidence="2">TK-2024</strain>
        <tissue evidence="2">Old leaves</tissue>
    </source>
</reference>
<organism evidence="2 3">
    <name type="scientific">Hibiscus sabdariffa</name>
    <name type="common">roselle</name>
    <dbReference type="NCBI Taxonomy" id="183260"/>
    <lineage>
        <taxon>Eukaryota</taxon>
        <taxon>Viridiplantae</taxon>
        <taxon>Streptophyta</taxon>
        <taxon>Embryophyta</taxon>
        <taxon>Tracheophyta</taxon>
        <taxon>Spermatophyta</taxon>
        <taxon>Magnoliopsida</taxon>
        <taxon>eudicotyledons</taxon>
        <taxon>Gunneridae</taxon>
        <taxon>Pentapetalae</taxon>
        <taxon>rosids</taxon>
        <taxon>malvids</taxon>
        <taxon>Malvales</taxon>
        <taxon>Malvaceae</taxon>
        <taxon>Malvoideae</taxon>
        <taxon>Hibiscus</taxon>
    </lineage>
</organism>
<feature type="region of interest" description="Disordered" evidence="1">
    <location>
        <begin position="1"/>
        <end position="43"/>
    </location>
</feature>
<proteinExistence type="predicted"/>
<evidence type="ECO:0000256" key="1">
    <source>
        <dbReference type="SAM" id="MobiDB-lite"/>
    </source>
</evidence>
<comment type="caution">
    <text evidence="2">The sequence shown here is derived from an EMBL/GenBank/DDBJ whole genome shotgun (WGS) entry which is preliminary data.</text>
</comment>
<accession>A0ABR2AP19</accession>
<dbReference type="Proteomes" id="UP001472677">
    <property type="component" value="Unassembled WGS sequence"/>
</dbReference>
<protein>
    <submittedName>
        <fullName evidence="2">Uncharacterized protein</fullName>
    </submittedName>
</protein>
<evidence type="ECO:0000313" key="3">
    <source>
        <dbReference type="Proteomes" id="UP001472677"/>
    </source>
</evidence>
<sequence length="225" mass="24837">MDKNPTTNSLKSQNPSKPLSNDDRCVKKPHQSGINPPDDDAVAMDLSSSALHNKEPYTNYPNMVIPPHALSDFNVVASNMVGQNSCMQTGTEVIETMEGIENTITAPPSIGQRPFSYKVALLGPNIDQVHDDDDTQEDDDIDLLEGDVIRITANGMASIDFSTRIQTLAEKIFNQTVVVKLLGRKLGYTVLQTKVLDLWKPTEQVQIMDIENDYFLSPSDQGKTT</sequence>
<evidence type="ECO:0000313" key="2">
    <source>
        <dbReference type="EMBL" id="KAK8495559.1"/>
    </source>
</evidence>